<accession>A0A5N5HUI6</accession>
<keyword evidence="2" id="KW-0413">Isomerase</keyword>
<protein>
    <submittedName>
        <fullName evidence="2">DNA topoisomerase 2-binding protein 1-like</fullName>
    </submittedName>
</protein>
<evidence type="ECO:0000313" key="3">
    <source>
        <dbReference type="Proteomes" id="UP000327157"/>
    </source>
</evidence>
<organism evidence="2 3">
    <name type="scientific">Pyrus ussuriensis x Pyrus communis</name>
    <dbReference type="NCBI Taxonomy" id="2448454"/>
    <lineage>
        <taxon>Eukaryota</taxon>
        <taxon>Viridiplantae</taxon>
        <taxon>Streptophyta</taxon>
        <taxon>Embryophyta</taxon>
        <taxon>Tracheophyta</taxon>
        <taxon>Spermatophyta</taxon>
        <taxon>Magnoliopsida</taxon>
        <taxon>eudicotyledons</taxon>
        <taxon>Gunneridae</taxon>
        <taxon>Pentapetalae</taxon>
        <taxon>rosids</taxon>
        <taxon>fabids</taxon>
        <taxon>Rosales</taxon>
        <taxon>Rosaceae</taxon>
        <taxon>Amygdaloideae</taxon>
        <taxon>Maleae</taxon>
        <taxon>Pyrus</taxon>
    </lineage>
</organism>
<gene>
    <name evidence="2" type="ORF">D8674_034005</name>
</gene>
<dbReference type="Proteomes" id="UP000327157">
    <property type="component" value="Chromosome 8"/>
</dbReference>
<reference evidence="3" key="2">
    <citation type="submission" date="2019-10" db="EMBL/GenBank/DDBJ databases">
        <title>A de novo genome assembly of a pear dwarfing rootstock.</title>
        <authorList>
            <person name="Wang F."/>
            <person name="Wang J."/>
            <person name="Li S."/>
            <person name="Zhang Y."/>
            <person name="Fang M."/>
            <person name="Ma L."/>
            <person name="Zhao Y."/>
            <person name="Jiang S."/>
        </authorList>
    </citation>
    <scope>NUCLEOTIDE SEQUENCE [LARGE SCALE GENOMIC DNA]</scope>
</reference>
<feature type="compositionally biased region" description="Acidic residues" evidence="1">
    <location>
        <begin position="14"/>
        <end position="59"/>
    </location>
</feature>
<feature type="region of interest" description="Disordered" evidence="1">
    <location>
        <begin position="13"/>
        <end position="68"/>
    </location>
</feature>
<dbReference type="EMBL" id="SMOL01000148">
    <property type="protein sequence ID" value="KAB2629210.1"/>
    <property type="molecule type" value="Genomic_DNA"/>
</dbReference>
<dbReference type="GO" id="GO:0016853">
    <property type="term" value="F:isomerase activity"/>
    <property type="evidence" value="ECO:0007669"/>
    <property type="project" value="UniProtKB-KW"/>
</dbReference>
<keyword evidence="3" id="KW-1185">Reference proteome</keyword>
<comment type="caution">
    <text evidence="2">The sequence shown here is derived from an EMBL/GenBank/DDBJ whole genome shotgun (WGS) entry which is preliminary data.</text>
</comment>
<evidence type="ECO:0000313" key="2">
    <source>
        <dbReference type="EMBL" id="KAB2629210.1"/>
    </source>
</evidence>
<reference evidence="2 3" key="1">
    <citation type="submission" date="2019-09" db="EMBL/GenBank/DDBJ databases">
        <authorList>
            <person name="Ou C."/>
        </authorList>
    </citation>
    <scope>NUCLEOTIDE SEQUENCE [LARGE SCALE GENOMIC DNA]</scope>
    <source>
        <strain evidence="2">S2</strain>
        <tissue evidence="2">Leaf</tissue>
    </source>
</reference>
<dbReference type="AlphaFoldDB" id="A0A5N5HUI6"/>
<proteinExistence type="predicted"/>
<reference evidence="2 3" key="3">
    <citation type="submission" date="2019-11" db="EMBL/GenBank/DDBJ databases">
        <title>A de novo genome assembly of a pear dwarfing rootstock.</title>
        <authorList>
            <person name="Wang F."/>
            <person name="Wang J."/>
            <person name="Li S."/>
            <person name="Zhang Y."/>
            <person name="Fang M."/>
            <person name="Ma L."/>
            <person name="Zhao Y."/>
            <person name="Jiang S."/>
        </authorList>
    </citation>
    <scope>NUCLEOTIDE SEQUENCE [LARGE SCALE GENOMIC DNA]</scope>
    <source>
        <strain evidence="2">S2</strain>
        <tissue evidence="2">Leaf</tissue>
    </source>
</reference>
<evidence type="ECO:0000256" key="1">
    <source>
        <dbReference type="SAM" id="MobiDB-lite"/>
    </source>
</evidence>
<name>A0A5N5HUI6_9ROSA</name>
<sequence length="157" mass="18121">MYDVNELKMQIEELKEEEEVVHENEDVEEDGEKDGDRECDVEEGEEQAEGEDENEEDQEMKEKGGTQGVVREEIMKVLGAEALKMYRTAKEDVNGSNTDDEVVIFTLEGEHLGTKISEPLEDVVQRIALLKVVDKKCLLDAMEHFFYFKMVKENEKE</sequence>